<dbReference type="Pfam" id="PF01436">
    <property type="entry name" value="NHL"/>
    <property type="match status" value="3"/>
</dbReference>
<dbReference type="GO" id="GO:0000209">
    <property type="term" value="P:protein polyubiquitination"/>
    <property type="evidence" value="ECO:0007669"/>
    <property type="project" value="TreeGrafter"/>
</dbReference>
<dbReference type="EMBL" id="MN740873">
    <property type="protein sequence ID" value="QHU16015.1"/>
    <property type="molecule type" value="Genomic_DNA"/>
</dbReference>
<dbReference type="InterPro" id="IPR029071">
    <property type="entry name" value="Ubiquitin-like_domsf"/>
</dbReference>
<dbReference type="PANTHER" id="PTHR24104">
    <property type="entry name" value="E3 UBIQUITIN-PROTEIN LIGASE NHLRC1-RELATED"/>
    <property type="match status" value="1"/>
</dbReference>
<organism evidence="4">
    <name type="scientific">viral metagenome</name>
    <dbReference type="NCBI Taxonomy" id="1070528"/>
    <lineage>
        <taxon>unclassified sequences</taxon>
        <taxon>metagenomes</taxon>
        <taxon>organismal metagenomes</taxon>
    </lineage>
</organism>
<keyword evidence="1" id="KW-0677">Repeat</keyword>
<evidence type="ECO:0000256" key="1">
    <source>
        <dbReference type="ARBA" id="ARBA00022737"/>
    </source>
</evidence>
<dbReference type="SUPFAM" id="SSF101898">
    <property type="entry name" value="NHL repeat"/>
    <property type="match status" value="1"/>
</dbReference>
<proteinExistence type="predicted"/>
<name>A0A6C0KDC3_9ZZZZ</name>
<dbReference type="PANTHER" id="PTHR24104:SF25">
    <property type="entry name" value="PROTEIN LIN-41"/>
    <property type="match status" value="1"/>
</dbReference>
<dbReference type="GO" id="GO:0008270">
    <property type="term" value="F:zinc ion binding"/>
    <property type="evidence" value="ECO:0007669"/>
    <property type="project" value="UniProtKB-KW"/>
</dbReference>
<dbReference type="InterPro" id="IPR050952">
    <property type="entry name" value="TRIM-NHL_E3_ligases"/>
</dbReference>
<evidence type="ECO:0000259" key="3">
    <source>
        <dbReference type="PROSITE" id="PS50053"/>
    </source>
</evidence>
<feature type="domain" description="Ubiquitin-like" evidence="3">
    <location>
        <begin position="32"/>
        <end position="115"/>
    </location>
</feature>
<dbReference type="AlphaFoldDB" id="A0A6C0KDC3"/>
<evidence type="ECO:0000256" key="2">
    <source>
        <dbReference type="SAM" id="MobiDB-lite"/>
    </source>
</evidence>
<evidence type="ECO:0000313" key="4">
    <source>
        <dbReference type="EMBL" id="QHU16015.1"/>
    </source>
</evidence>
<dbReference type="Gene3D" id="2.120.10.30">
    <property type="entry name" value="TolB, C-terminal domain"/>
    <property type="match status" value="3"/>
</dbReference>
<dbReference type="PROSITE" id="PS51125">
    <property type="entry name" value="NHL"/>
    <property type="match status" value="4"/>
</dbReference>
<feature type="region of interest" description="Disordered" evidence="2">
    <location>
        <begin position="1"/>
        <end position="27"/>
    </location>
</feature>
<dbReference type="InterPro" id="IPR011042">
    <property type="entry name" value="6-blade_b-propeller_TolB-like"/>
</dbReference>
<dbReference type="GO" id="GO:0061630">
    <property type="term" value="F:ubiquitin protein ligase activity"/>
    <property type="evidence" value="ECO:0007669"/>
    <property type="project" value="TreeGrafter"/>
</dbReference>
<reference evidence="4" key="1">
    <citation type="journal article" date="2020" name="Nature">
        <title>Giant virus diversity and host interactions through global metagenomics.</title>
        <authorList>
            <person name="Schulz F."/>
            <person name="Roux S."/>
            <person name="Paez-Espino D."/>
            <person name="Jungbluth S."/>
            <person name="Walsh D.A."/>
            <person name="Denef V.J."/>
            <person name="McMahon K.D."/>
            <person name="Konstantinidis K.T."/>
            <person name="Eloe-Fadrosh E.A."/>
            <person name="Kyrpides N.C."/>
            <person name="Woyke T."/>
        </authorList>
    </citation>
    <scope>NUCLEOTIDE SEQUENCE</scope>
    <source>
        <strain evidence="4">GVMAG-S-3300010158-109</strain>
    </source>
</reference>
<dbReference type="CDD" id="cd17039">
    <property type="entry name" value="Ubl_ubiquitin_like"/>
    <property type="match status" value="1"/>
</dbReference>
<protein>
    <recommendedName>
        <fullName evidence="3">Ubiquitin-like domain-containing protein</fullName>
    </recommendedName>
</protein>
<dbReference type="GO" id="GO:0043161">
    <property type="term" value="P:proteasome-mediated ubiquitin-dependent protein catabolic process"/>
    <property type="evidence" value="ECO:0007669"/>
    <property type="project" value="TreeGrafter"/>
</dbReference>
<dbReference type="Gene3D" id="3.10.20.90">
    <property type="entry name" value="Phosphatidylinositol 3-kinase Catalytic Subunit, Chain A, domain 1"/>
    <property type="match status" value="1"/>
</dbReference>
<dbReference type="PROSITE" id="PS50053">
    <property type="entry name" value="UBIQUITIN_2"/>
    <property type="match status" value="1"/>
</dbReference>
<dbReference type="SUPFAM" id="SSF54236">
    <property type="entry name" value="Ubiquitin-like"/>
    <property type="match status" value="1"/>
</dbReference>
<dbReference type="InterPro" id="IPR000626">
    <property type="entry name" value="Ubiquitin-like_dom"/>
</dbReference>
<sequence length="371" mass="41115">MPKSTRRSKPKIKTRKSSKIKRRSVKKRSGKYRLGVQNLAGGVQDINGFIRGNIDATIADLKQYILNTQNIPVNKQRLIKTNDKGYEVLDDARKISSYVFSDDTIHMFVDNVPGTFIRKFGGSGRGDGQFSSPDGICVSNDEIYVADTGNNRVQVFDLEGNFVRKFGMGNLDGPSGICEASGEIYVSSTGQASGHGKHCVQVYDLEGNFVRKFGEKGDSDGQFYMPKGICANDDIYVADRNRVQVFDLEGNFVRKFETGVNSGGIDVSNGEVYVVKINHFIEVFDLQGRYIRKIGKWGRRDGELNSPAYICVSNSEIYVSDKGNNRVQVFNLQGKFIRKFGMGNLDGPSGICVSNGQVYVADYTGIKVFDV</sequence>
<dbReference type="InterPro" id="IPR001258">
    <property type="entry name" value="NHL_repeat"/>
</dbReference>
<accession>A0A6C0KDC3</accession>